<dbReference type="Proteomes" id="UP000291483">
    <property type="component" value="Unassembled WGS sequence"/>
</dbReference>
<dbReference type="RefSeq" id="WP_130506249.1">
    <property type="nucleotide sequence ID" value="NZ_SHLC01000001.1"/>
</dbReference>
<dbReference type="CDD" id="cd07814">
    <property type="entry name" value="SRPBCC_CalC_Aha1-like"/>
    <property type="match status" value="1"/>
</dbReference>
<keyword evidence="4" id="KW-1185">Reference proteome</keyword>
<dbReference type="Gene3D" id="3.30.530.20">
    <property type="match status" value="1"/>
</dbReference>
<dbReference type="SUPFAM" id="SSF55961">
    <property type="entry name" value="Bet v1-like"/>
    <property type="match status" value="1"/>
</dbReference>
<reference evidence="3 4" key="1">
    <citation type="submission" date="2019-02" db="EMBL/GenBank/DDBJ databases">
        <title>Sequencing the genomes of 1000 actinobacteria strains.</title>
        <authorList>
            <person name="Klenk H.-P."/>
        </authorList>
    </citation>
    <scope>NUCLEOTIDE SEQUENCE [LARGE SCALE GENOMIC DNA]</scope>
    <source>
        <strain evidence="3 4">DSM 18319</strain>
    </source>
</reference>
<dbReference type="OrthoDB" id="3365660at2"/>
<feature type="domain" description="Activator of Hsp90 ATPase homologue 1/2-like C-terminal" evidence="2">
    <location>
        <begin position="22"/>
        <end position="154"/>
    </location>
</feature>
<accession>A0A4Q8AMZ7</accession>
<organism evidence="3 4">
    <name type="scientific">Microterricola gilva</name>
    <dbReference type="NCBI Taxonomy" id="393267"/>
    <lineage>
        <taxon>Bacteria</taxon>
        <taxon>Bacillati</taxon>
        <taxon>Actinomycetota</taxon>
        <taxon>Actinomycetes</taxon>
        <taxon>Micrococcales</taxon>
        <taxon>Microbacteriaceae</taxon>
        <taxon>Microterricola</taxon>
    </lineage>
</organism>
<evidence type="ECO:0000313" key="3">
    <source>
        <dbReference type="EMBL" id="RZU65990.1"/>
    </source>
</evidence>
<protein>
    <submittedName>
        <fullName evidence="3">Uncharacterized protein YndB with AHSA1/START domain</fullName>
    </submittedName>
</protein>
<gene>
    <name evidence="3" type="ORF">EV379_2335</name>
</gene>
<evidence type="ECO:0000313" key="4">
    <source>
        <dbReference type="Proteomes" id="UP000291483"/>
    </source>
</evidence>
<dbReference type="InterPro" id="IPR013538">
    <property type="entry name" value="ASHA1/2-like_C"/>
</dbReference>
<name>A0A4Q8AMZ7_9MICO</name>
<sequence length="159" mass="17913">MTETRPSGIADTDTYITRMFAAPRAVVFDFWLQPARLAEWWGPVGYSAPAEHIVMEGAVGGRFQVCMIEEATGVEIWTYGEVLEFVEPELIAFQLSVKRPVDEEPITMQLRVQFHDHGERTRITLHQGPFAATEMERGNNIGWSMSFDKLDAAIAGIRP</sequence>
<dbReference type="Pfam" id="PF08327">
    <property type="entry name" value="AHSA1"/>
    <property type="match status" value="1"/>
</dbReference>
<dbReference type="AlphaFoldDB" id="A0A4Q8AMZ7"/>
<comment type="similarity">
    <text evidence="1">Belongs to the AHA1 family.</text>
</comment>
<dbReference type="InterPro" id="IPR023393">
    <property type="entry name" value="START-like_dom_sf"/>
</dbReference>
<comment type="caution">
    <text evidence="3">The sequence shown here is derived from an EMBL/GenBank/DDBJ whole genome shotgun (WGS) entry which is preliminary data.</text>
</comment>
<evidence type="ECO:0000256" key="1">
    <source>
        <dbReference type="ARBA" id="ARBA00006817"/>
    </source>
</evidence>
<evidence type="ECO:0000259" key="2">
    <source>
        <dbReference type="Pfam" id="PF08327"/>
    </source>
</evidence>
<proteinExistence type="inferred from homology"/>
<dbReference type="EMBL" id="SHLC01000001">
    <property type="protein sequence ID" value="RZU65990.1"/>
    <property type="molecule type" value="Genomic_DNA"/>
</dbReference>